<dbReference type="PANTHER" id="PTHR23023">
    <property type="entry name" value="DIMETHYLANILINE MONOOXYGENASE"/>
    <property type="match status" value="1"/>
</dbReference>
<keyword evidence="6" id="KW-0503">Monooxygenase</keyword>
<evidence type="ECO:0000256" key="5">
    <source>
        <dbReference type="ARBA" id="ARBA00023002"/>
    </source>
</evidence>
<dbReference type="EMBL" id="BFAD01000014">
    <property type="protein sequence ID" value="GBE88597.1"/>
    <property type="molecule type" value="Genomic_DNA"/>
</dbReference>
<reference evidence="6 8" key="1">
    <citation type="journal article" date="2018" name="Sci. Rep.">
        <title>Genome sequence of the cauliflower mushroom Sparassis crispa (Hanabiratake) and its association with beneficial usage.</title>
        <authorList>
            <person name="Kiyama R."/>
            <person name="Furutani Y."/>
            <person name="Kawaguchi K."/>
            <person name="Nakanishi T."/>
        </authorList>
    </citation>
    <scope>NUCLEOTIDE SEQUENCE [LARGE SCALE GENOMIC DNA]</scope>
</reference>
<protein>
    <submittedName>
        <fullName evidence="6">Thiol-specific monooxygenase</fullName>
    </submittedName>
</protein>
<dbReference type="InterPro" id="IPR000960">
    <property type="entry name" value="Flavin_mOase"/>
</dbReference>
<organism evidence="6 8">
    <name type="scientific">Sparassis crispa</name>
    <dbReference type="NCBI Taxonomy" id="139825"/>
    <lineage>
        <taxon>Eukaryota</taxon>
        <taxon>Fungi</taxon>
        <taxon>Dikarya</taxon>
        <taxon>Basidiomycota</taxon>
        <taxon>Agaricomycotina</taxon>
        <taxon>Agaricomycetes</taxon>
        <taxon>Polyporales</taxon>
        <taxon>Sparassidaceae</taxon>
        <taxon>Sparassis</taxon>
    </lineage>
</organism>
<dbReference type="InParanoid" id="A0A401H2D6"/>
<dbReference type="EMBL" id="BFAD01000020">
    <property type="protein sequence ID" value="GBE90267.1"/>
    <property type="molecule type" value="Genomic_DNA"/>
</dbReference>
<proteinExistence type="inferred from homology"/>
<dbReference type="InterPro" id="IPR036188">
    <property type="entry name" value="FAD/NAD-bd_sf"/>
</dbReference>
<dbReference type="GeneID" id="38785514"/>
<dbReference type="Pfam" id="PF00743">
    <property type="entry name" value="FMO-like"/>
    <property type="match status" value="2"/>
</dbReference>
<keyword evidence="5" id="KW-0560">Oxidoreductase</keyword>
<evidence type="ECO:0000256" key="3">
    <source>
        <dbReference type="ARBA" id="ARBA00022827"/>
    </source>
</evidence>
<dbReference type="RefSeq" id="XP_027619510.1">
    <property type="nucleotide sequence ID" value="XM_027763709.1"/>
</dbReference>
<dbReference type="STRING" id="139825.A0A401H2D6"/>
<evidence type="ECO:0000313" key="8">
    <source>
        <dbReference type="Proteomes" id="UP000287166"/>
    </source>
</evidence>
<keyword evidence="3" id="KW-0274">FAD</keyword>
<dbReference type="PRINTS" id="PR00370">
    <property type="entry name" value="FMOXYGENASE"/>
</dbReference>
<dbReference type="GO" id="GO:0050661">
    <property type="term" value="F:NADP binding"/>
    <property type="evidence" value="ECO:0007669"/>
    <property type="project" value="InterPro"/>
</dbReference>
<evidence type="ECO:0000256" key="4">
    <source>
        <dbReference type="ARBA" id="ARBA00022857"/>
    </source>
</evidence>
<gene>
    <name evidence="6" type="ORF">SCP_1400010</name>
    <name evidence="7" type="ORF">SCP_2000100</name>
</gene>
<evidence type="ECO:0000256" key="1">
    <source>
        <dbReference type="ARBA" id="ARBA00009183"/>
    </source>
</evidence>
<comment type="caution">
    <text evidence="6">The sequence shown here is derived from an EMBL/GenBank/DDBJ whole genome shotgun (WGS) entry which is preliminary data.</text>
</comment>
<dbReference type="Proteomes" id="UP000287166">
    <property type="component" value="Unassembled WGS sequence"/>
</dbReference>
<sequence>MDLLPNAAVDSLIDLDGVKDICVIGAGAGGLAALKIISETPQYKSGRWRPTAFEMREKVGGVWRVPSHSDIVEFPASPTGDFPLTPLYDSLTTNLPHPVMAFHSFPFPPSTPLYPPASTVETYLQAYAAHYKLGQHIRFNTAVLSADWDGQHSKWTVRITGDEVLTFDLLIVANGHYHVPRFPDTPGLAAWLAQGKASHSAWYRRPHDIGNTVLVVGGGYSGIDISAEMRTAAQTVLHSVTGGEPEDLDGGAFKRRGRIAEFGDPSQGRVVFEDGTVDEEVDHCILATGYEFSFPFLSPPLLEGAVPPAIPPLPPTLYNSSYNLFPLARHVFPLVSTIPPSRLVFLGLPIRVVPFPLMEVQARAVIKAFAQPESLDPLQEAVAIVARYETLRARVGDSEAAIAEAWHRFQDQEQFEYRDELHAWIGGEYAGPEWKVPTWTRELYGRKDVLRSEWKELERLGEAEEWVRGVGEHGESEWVDLLYRLLRRVDKKGQAEFGKL</sequence>
<keyword evidence="2" id="KW-0285">Flavoprotein</keyword>
<accession>A0A401H2D6</accession>
<name>A0A401H2D6_9APHY</name>
<evidence type="ECO:0000313" key="6">
    <source>
        <dbReference type="EMBL" id="GBE88597.1"/>
    </source>
</evidence>
<evidence type="ECO:0000256" key="2">
    <source>
        <dbReference type="ARBA" id="ARBA00022630"/>
    </source>
</evidence>
<dbReference type="OrthoDB" id="66881at2759"/>
<dbReference type="SUPFAM" id="SSF51905">
    <property type="entry name" value="FAD/NAD(P)-binding domain"/>
    <property type="match status" value="2"/>
</dbReference>
<dbReference type="InterPro" id="IPR050346">
    <property type="entry name" value="FMO-like"/>
</dbReference>
<dbReference type="GO" id="GO:0004499">
    <property type="term" value="F:N,N-dimethylaniline monooxygenase activity"/>
    <property type="evidence" value="ECO:0007669"/>
    <property type="project" value="InterPro"/>
</dbReference>
<dbReference type="Gene3D" id="3.50.50.60">
    <property type="entry name" value="FAD/NAD(P)-binding domain"/>
    <property type="match status" value="2"/>
</dbReference>
<dbReference type="GO" id="GO:0050660">
    <property type="term" value="F:flavin adenine dinucleotide binding"/>
    <property type="evidence" value="ECO:0007669"/>
    <property type="project" value="InterPro"/>
</dbReference>
<evidence type="ECO:0000313" key="7">
    <source>
        <dbReference type="EMBL" id="GBE90267.1"/>
    </source>
</evidence>
<dbReference type="AlphaFoldDB" id="A0A401H2D6"/>
<comment type="similarity">
    <text evidence="1">Belongs to the FMO family.</text>
</comment>
<keyword evidence="8" id="KW-1185">Reference proteome</keyword>
<keyword evidence="4" id="KW-0521">NADP</keyword>
<dbReference type="InterPro" id="IPR020946">
    <property type="entry name" value="Flavin_mOase-like"/>
</dbReference>